<dbReference type="EC" id="5.1.99.1" evidence="4"/>
<dbReference type="Proteomes" id="UP000620075">
    <property type="component" value="Unassembled WGS sequence"/>
</dbReference>
<keyword evidence="2" id="KW-0479">Metal-binding</keyword>
<dbReference type="NCBIfam" id="TIGR03081">
    <property type="entry name" value="metmalonyl_epim"/>
    <property type="match status" value="1"/>
</dbReference>
<dbReference type="PANTHER" id="PTHR43048:SF3">
    <property type="entry name" value="METHYLMALONYL-COA EPIMERASE, MITOCHONDRIAL"/>
    <property type="match status" value="1"/>
</dbReference>
<dbReference type="PANTHER" id="PTHR43048">
    <property type="entry name" value="METHYLMALONYL-COA EPIMERASE"/>
    <property type="match status" value="1"/>
</dbReference>
<reference evidence="4 5" key="1">
    <citation type="submission" date="2020-10" db="EMBL/GenBank/DDBJ databases">
        <title>Ca. Dormibacterota MAGs.</title>
        <authorList>
            <person name="Montgomery K."/>
        </authorList>
    </citation>
    <scope>NUCLEOTIDE SEQUENCE [LARGE SCALE GENOMIC DNA]</scope>
    <source>
        <strain evidence="4">SC8811_S16_3</strain>
    </source>
</reference>
<accession>A0A934KDZ5</accession>
<evidence type="ECO:0000256" key="1">
    <source>
        <dbReference type="ARBA" id="ARBA00009308"/>
    </source>
</evidence>
<protein>
    <submittedName>
        <fullName evidence="4">Methylmalonyl-CoA epimerase</fullName>
        <ecNumber evidence="4">5.1.99.1</ecNumber>
    </submittedName>
</protein>
<dbReference type="GO" id="GO:0046872">
    <property type="term" value="F:metal ion binding"/>
    <property type="evidence" value="ECO:0007669"/>
    <property type="project" value="UniProtKB-KW"/>
</dbReference>
<dbReference type="Gene3D" id="3.10.180.10">
    <property type="entry name" value="2,3-Dihydroxybiphenyl 1,2-Dioxygenase, domain 1"/>
    <property type="match status" value="1"/>
</dbReference>
<dbReference type="GO" id="GO:0046491">
    <property type="term" value="P:L-methylmalonyl-CoA metabolic process"/>
    <property type="evidence" value="ECO:0007669"/>
    <property type="project" value="TreeGrafter"/>
</dbReference>
<comment type="caution">
    <text evidence="4">The sequence shown here is derived from an EMBL/GenBank/DDBJ whole genome shotgun (WGS) entry which is preliminary data.</text>
</comment>
<dbReference type="Pfam" id="PF13669">
    <property type="entry name" value="Glyoxalase_4"/>
    <property type="match status" value="1"/>
</dbReference>
<dbReference type="InterPro" id="IPR051785">
    <property type="entry name" value="MMCE/EMCE_epimerase"/>
</dbReference>
<dbReference type="EMBL" id="JAEKNQ010000010">
    <property type="protein sequence ID" value="MBJ7601907.1"/>
    <property type="molecule type" value="Genomic_DNA"/>
</dbReference>
<evidence type="ECO:0000256" key="2">
    <source>
        <dbReference type="ARBA" id="ARBA00022723"/>
    </source>
</evidence>
<name>A0A934KDZ5_9BACT</name>
<evidence type="ECO:0000259" key="3">
    <source>
        <dbReference type="PROSITE" id="PS51819"/>
    </source>
</evidence>
<gene>
    <name evidence="4" type="primary">mce</name>
    <name evidence="4" type="ORF">JF888_01705</name>
</gene>
<dbReference type="GO" id="GO:0004493">
    <property type="term" value="F:methylmalonyl-CoA epimerase activity"/>
    <property type="evidence" value="ECO:0007669"/>
    <property type="project" value="UniProtKB-EC"/>
</dbReference>
<dbReference type="InterPro" id="IPR029068">
    <property type="entry name" value="Glyas_Bleomycin-R_OHBP_Dase"/>
</dbReference>
<dbReference type="CDD" id="cd07249">
    <property type="entry name" value="MMCE"/>
    <property type="match status" value="1"/>
</dbReference>
<dbReference type="SUPFAM" id="SSF54593">
    <property type="entry name" value="Glyoxalase/Bleomycin resistance protein/Dihydroxybiphenyl dioxygenase"/>
    <property type="match status" value="1"/>
</dbReference>
<dbReference type="InterPro" id="IPR037523">
    <property type="entry name" value="VOC_core"/>
</dbReference>
<dbReference type="InterPro" id="IPR017515">
    <property type="entry name" value="MeMalonyl-CoA_epimerase"/>
</dbReference>
<dbReference type="RefSeq" id="WP_338176290.1">
    <property type="nucleotide sequence ID" value="NZ_JAEKNQ010000010.1"/>
</dbReference>
<proteinExistence type="inferred from homology"/>
<evidence type="ECO:0000313" key="4">
    <source>
        <dbReference type="EMBL" id="MBJ7601907.1"/>
    </source>
</evidence>
<feature type="domain" description="VOC" evidence="3">
    <location>
        <begin position="4"/>
        <end position="133"/>
    </location>
</feature>
<sequence length="135" mass="14910">MIKAISHLGLAVRDLDEAIQLYEQVFGVKVSHRWVAEQDRMEAAAFKIGEVEIELMQPLGEDSPVGRFIDKRGEGIHHIAYKVADVQKALSEARANGLETIDQVPRRGGDGKTKIGFLHPRSTHGVLTELEQDAG</sequence>
<evidence type="ECO:0000313" key="5">
    <source>
        <dbReference type="Proteomes" id="UP000620075"/>
    </source>
</evidence>
<dbReference type="AlphaFoldDB" id="A0A934KDZ5"/>
<keyword evidence="4" id="KW-0413">Isomerase</keyword>
<dbReference type="PROSITE" id="PS51819">
    <property type="entry name" value="VOC"/>
    <property type="match status" value="1"/>
</dbReference>
<organism evidence="4 5">
    <name type="scientific">Candidatus Dormiibacter inghamiae</name>
    <dbReference type="NCBI Taxonomy" id="3127013"/>
    <lineage>
        <taxon>Bacteria</taxon>
        <taxon>Bacillati</taxon>
        <taxon>Candidatus Dormiibacterota</taxon>
        <taxon>Candidatus Dormibacteria</taxon>
        <taxon>Candidatus Dormibacterales</taxon>
        <taxon>Candidatus Dormibacteraceae</taxon>
        <taxon>Candidatus Dormiibacter</taxon>
    </lineage>
</organism>
<comment type="similarity">
    <text evidence="1">Belongs to the methylmalonyl-CoA epimerase family.</text>
</comment>